<dbReference type="AlphaFoldDB" id="A0A6I6D2Z9"/>
<organism evidence="4 5">
    <name type="scientific">Guyparkeria halophila</name>
    <dbReference type="NCBI Taxonomy" id="47960"/>
    <lineage>
        <taxon>Bacteria</taxon>
        <taxon>Pseudomonadati</taxon>
        <taxon>Pseudomonadota</taxon>
        <taxon>Gammaproteobacteria</taxon>
        <taxon>Chromatiales</taxon>
        <taxon>Thioalkalibacteraceae</taxon>
        <taxon>Guyparkeria</taxon>
    </lineage>
</organism>
<dbReference type="EMBL" id="CP046415">
    <property type="protein sequence ID" value="QGT77701.1"/>
    <property type="molecule type" value="Genomic_DNA"/>
</dbReference>
<evidence type="ECO:0000256" key="2">
    <source>
        <dbReference type="SAM" id="MobiDB-lite"/>
    </source>
</evidence>
<evidence type="ECO:0000259" key="3">
    <source>
        <dbReference type="Pfam" id="PF01370"/>
    </source>
</evidence>
<evidence type="ECO:0000313" key="5">
    <source>
        <dbReference type="Proteomes" id="UP000427716"/>
    </source>
</evidence>
<dbReference type="InterPro" id="IPR001509">
    <property type="entry name" value="Epimerase_deHydtase"/>
</dbReference>
<dbReference type="Proteomes" id="UP000427716">
    <property type="component" value="Chromosome"/>
</dbReference>
<feature type="domain" description="NAD-dependent epimerase/dehydratase" evidence="3">
    <location>
        <begin position="43"/>
        <end position="239"/>
    </location>
</feature>
<dbReference type="SUPFAM" id="SSF51735">
    <property type="entry name" value="NAD(P)-binding Rossmann-fold domains"/>
    <property type="match status" value="1"/>
</dbReference>
<proteinExistence type="predicted"/>
<dbReference type="Pfam" id="PF01370">
    <property type="entry name" value="Epimerase"/>
    <property type="match status" value="1"/>
</dbReference>
<evidence type="ECO:0000256" key="1">
    <source>
        <dbReference type="ARBA" id="ARBA00023027"/>
    </source>
</evidence>
<protein>
    <submittedName>
        <fullName evidence="4">NAD-dependent epimerase/dehydratase family protein</fullName>
    </submittedName>
</protein>
<name>A0A6I6D2Z9_9GAMM</name>
<dbReference type="Gene3D" id="3.40.50.720">
    <property type="entry name" value="NAD(P)-binding Rossmann-like Domain"/>
    <property type="match status" value="1"/>
</dbReference>
<keyword evidence="5" id="KW-1185">Reference proteome</keyword>
<gene>
    <name evidence="4" type="ORF">GM160_01670</name>
</gene>
<keyword evidence="1" id="KW-0520">NAD</keyword>
<dbReference type="InterPro" id="IPR036291">
    <property type="entry name" value="NAD(P)-bd_dom_sf"/>
</dbReference>
<sequence length="326" mass="36281">MDMLQPPHRTASLEPFATTPTIRHPMQSDAHPNRSPIVLIGYGDIARRLAHRLTDHDLIAVSRHQAERPEGHRGEWRAVAVDLDREDHLPAEVAPNDAIWIYLAPPPREGQTDPRLTHWLREAANPPTGLVYISTTGVYGDRGGHWVDETTPPAPAHDRGHRRLDAETQCHAYAQTHGIPHCNLRVTGIYACDRLPVEKVRRGTPVPTGPEAPWSNRIHADDLVDILRLLIDRIETGHPVTGTFNVSDNHPTPVNVTYRQIAAHFGLPQPPEASLASILEQARPMAREFLSESRRVDASAIQRALGWQPRYPTLAAALADCPRNLS</sequence>
<evidence type="ECO:0000313" key="4">
    <source>
        <dbReference type="EMBL" id="QGT77701.1"/>
    </source>
</evidence>
<dbReference type="PANTHER" id="PTHR43574">
    <property type="entry name" value="EPIMERASE-RELATED"/>
    <property type="match status" value="1"/>
</dbReference>
<reference evidence="4 5" key="1">
    <citation type="submission" date="2019-11" db="EMBL/GenBank/DDBJ databases">
        <authorList>
            <person name="Zhang J."/>
            <person name="Sun C."/>
        </authorList>
    </citation>
    <scope>NUCLEOTIDE SEQUENCE [LARGE SCALE GENOMIC DNA]</scope>
    <source>
        <strain evidence="5">sp2</strain>
    </source>
</reference>
<dbReference type="KEGG" id="ghl:GM160_01670"/>
<accession>A0A6I6D2Z9</accession>
<feature type="region of interest" description="Disordered" evidence="2">
    <location>
        <begin position="1"/>
        <end position="35"/>
    </location>
</feature>